<protein>
    <submittedName>
        <fullName evidence="1">Uncharacterized protein</fullName>
    </submittedName>
</protein>
<comment type="caution">
    <text evidence="1">The sequence shown here is derived from an EMBL/GenBank/DDBJ whole genome shotgun (WGS) entry which is preliminary data.</text>
</comment>
<evidence type="ECO:0000313" key="1">
    <source>
        <dbReference type="EMBL" id="EGF12750.1"/>
    </source>
</evidence>
<dbReference type="AlphaFoldDB" id="F2CAJ5"/>
<proteinExistence type="predicted"/>
<name>F2CAJ5_STRSA</name>
<gene>
    <name evidence="1" type="ORF">HMPREF9386_2201</name>
</gene>
<organism evidence="1 2">
    <name type="scientific">Streptococcus sanguinis SK330</name>
    <dbReference type="NCBI Taxonomy" id="888813"/>
    <lineage>
        <taxon>Bacteria</taxon>
        <taxon>Bacillati</taxon>
        <taxon>Bacillota</taxon>
        <taxon>Bacilli</taxon>
        <taxon>Lactobacillales</taxon>
        <taxon>Streptococcaceae</taxon>
        <taxon>Streptococcus</taxon>
    </lineage>
</organism>
<accession>F2CAJ5</accession>
<dbReference type="HOGENOM" id="CLU_3258711_0_0_9"/>
<dbReference type="EMBL" id="AFBD01000011">
    <property type="protein sequence ID" value="EGF12750.1"/>
    <property type="molecule type" value="Genomic_DNA"/>
</dbReference>
<dbReference type="Proteomes" id="UP000005955">
    <property type="component" value="Unassembled WGS sequence"/>
</dbReference>
<evidence type="ECO:0000313" key="2">
    <source>
        <dbReference type="Proteomes" id="UP000005955"/>
    </source>
</evidence>
<sequence length="42" mass="4684">MANDNRYEAVCLGDVLAFQKRNNRSLLNASQESQETKGVKNA</sequence>
<reference evidence="1 2" key="1">
    <citation type="submission" date="2011-02" db="EMBL/GenBank/DDBJ databases">
        <authorList>
            <person name="Muzny D."/>
            <person name="Qin X."/>
            <person name="Deng J."/>
            <person name="Jiang H."/>
            <person name="Liu Y."/>
            <person name="Qu J."/>
            <person name="Song X.-Z."/>
            <person name="Zhang L."/>
            <person name="Thornton R."/>
            <person name="Coyle M."/>
            <person name="Francisco L."/>
            <person name="Jackson L."/>
            <person name="Javaid M."/>
            <person name="Korchina V."/>
            <person name="Kovar C."/>
            <person name="Mata R."/>
            <person name="Mathew T."/>
            <person name="Ngo R."/>
            <person name="Nguyen L."/>
            <person name="Nguyen N."/>
            <person name="Okwuonu G."/>
            <person name="Ongeri F."/>
            <person name="Pham C."/>
            <person name="Simmons D."/>
            <person name="Wilczek-Boney K."/>
            <person name="Hale W."/>
            <person name="Jakkamsetti A."/>
            <person name="Pham P."/>
            <person name="Ruth R."/>
            <person name="San Lucas F."/>
            <person name="Warren J."/>
            <person name="Zhang J."/>
            <person name="Zhao Z."/>
            <person name="Zhou C."/>
            <person name="Zhu D."/>
            <person name="Lee S."/>
            <person name="Bess C."/>
            <person name="Blankenburg K."/>
            <person name="Forbes L."/>
            <person name="Fu Q."/>
            <person name="Gubbala S."/>
            <person name="Hirani K."/>
            <person name="Jayaseelan J.C."/>
            <person name="Lara F."/>
            <person name="Munidasa M."/>
            <person name="Palculict T."/>
            <person name="Patil S."/>
            <person name="Pu L.-L."/>
            <person name="Saada N."/>
            <person name="Tang L."/>
            <person name="Weissenberger G."/>
            <person name="Zhu Y."/>
            <person name="Hemphill L."/>
            <person name="Shang Y."/>
            <person name="Youmans B."/>
            <person name="Ayvaz T."/>
            <person name="Ross M."/>
            <person name="Santibanez J."/>
            <person name="Aqrawi P."/>
            <person name="Gross S."/>
            <person name="Joshi V."/>
            <person name="Fowler G."/>
            <person name="Nazareth L."/>
            <person name="Reid J."/>
            <person name="Worley K."/>
            <person name="Petrosino J."/>
            <person name="Highlander S."/>
            <person name="Gibbs R."/>
        </authorList>
    </citation>
    <scope>NUCLEOTIDE SEQUENCE [LARGE SCALE GENOMIC DNA]</scope>
    <source>
        <strain evidence="1 2">SK330</strain>
    </source>
</reference>